<evidence type="ECO:0000256" key="13">
    <source>
        <dbReference type="ARBA" id="ARBA00022842"/>
    </source>
</evidence>
<feature type="binding site" evidence="16">
    <location>
        <position position="46"/>
    </location>
    <ligand>
        <name>substrate</name>
    </ligand>
</feature>
<evidence type="ECO:0000259" key="17">
    <source>
        <dbReference type="Pfam" id="PF01583"/>
    </source>
</evidence>
<dbReference type="CDD" id="cd01638">
    <property type="entry name" value="CysQ"/>
    <property type="match status" value="1"/>
</dbReference>
<organism evidence="18 19">
    <name type="scientific">Kushneria pakistanensis</name>
    <dbReference type="NCBI Taxonomy" id="1508770"/>
    <lineage>
        <taxon>Bacteria</taxon>
        <taxon>Pseudomonadati</taxon>
        <taxon>Pseudomonadota</taxon>
        <taxon>Gammaproteobacteria</taxon>
        <taxon>Oceanospirillales</taxon>
        <taxon>Halomonadaceae</taxon>
        <taxon>Kushneria</taxon>
    </lineage>
</organism>
<feature type="binding site" evidence="16">
    <location>
        <position position="66"/>
    </location>
    <ligand>
        <name>Mg(2+)</name>
        <dbReference type="ChEBI" id="CHEBI:18420"/>
        <label>2</label>
    </ligand>
</feature>
<feature type="binding site" evidence="16">
    <location>
        <position position="46"/>
    </location>
    <ligand>
        <name>Mg(2+)</name>
        <dbReference type="ChEBI" id="CHEBI:18420"/>
        <label>1</label>
    </ligand>
</feature>
<feature type="active site" description="Phosphoserine intermediate" evidence="15">
    <location>
        <position position="369"/>
    </location>
</feature>
<feature type="binding site" evidence="16">
    <location>
        <begin position="68"/>
        <end position="71"/>
    </location>
    <ligand>
        <name>substrate</name>
    </ligand>
</feature>
<reference evidence="19" key="1">
    <citation type="journal article" date="2019" name="Int. J. Syst. Evol. Microbiol.">
        <title>The Global Catalogue of Microorganisms (GCM) 10K type strain sequencing project: providing services to taxonomists for standard genome sequencing and annotation.</title>
        <authorList>
            <consortium name="The Broad Institute Genomics Platform"/>
            <consortium name="The Broad Institute Genome Sequencing Center for Infectious Disease"/>
            <person name="Wu L."/>
            <person name="Ma J."/>
        </authorList>
    </citation>
    <scope>NUCLEOTIDE SEQUENCE [LARGE SCALE GENOMIC DNA]</scope>
    <source>
        <strain evidence="19">KCTC 42082</strain>
    </source>
</reference>
<evidence type="ECO:0000256" key="4">
    <source>
        <dbReference type="ARBA" id="ARBA00005289"/>
    </source>
</evidence>
<comment type="caution">
    <text evidence="18">The sequence shown here is derived from an EMBL/GenBank/DDBJ whole genome shotgun (WGS) entry which is preliminary data.</text>
</comment>
<feature type="binding site" evidence="16">
    <location>
        <position position="68"/>
    </location>
    <ligand>
        <name>Mg(2+)</name>
        <dbReference type="ChEBI" id="CHEBI:18420"/>
        <label>1</label>
    </ligand>
</feature>
<proteinExistence type="inferred from homology"/>
<dbReference type="InterPro" id="IPR027417">
    <property type="entry name" value="P-loop_NTPase"/>
</dbReference>
<keyword evidence="9 16" id="KW-0479">Metal-binding</keyword>
<keyword evidence="16" id="KW-0378">Hydrolase</keyword>
<keyword evidence="10 15" id="KW-0547">Nucleotide-binding</keyword>
<evidence type="ECO:0000313" key="19">
    <source>
        <dbReference type="Proteomes" id="UP000604243"/>
    </source>
</evidence>
<evidence type="ECO:0000256" key="14">
    <source>
        <dbReference type="ARBA" id="ARBA00023136"/>
    </source>
</evidence>
<dbReference type="EC" id="2.7.1.25" evidence="15"/>
<dbReference type="NCBIfam" id="TIGR01331">
    <property type="entry name" value="bisphos_cysQ"/>
    <property type="match status" value="1"/>
</dbReference>
<comment type="catalytic activity">
    <reaction evidence="16">
        <text>adenosine 3',5'-bisphosphate + H2O = AMP + phosphate</text>
        <dbReference type="Rhea" id="RHEA:10040"/>
        <dbReference type="ChEBI" id="CHEBI:15377"/>
        <dbReference type="ChEBI" id="CHEBI:43474"/>
        <dbReference type="ChEBI" id="CHEBI:58343"/>
        <dbReference type="ChEBI" id="CHEBI:456215"/>
        <dbReference type="EC" id="3.1.3.7"/>
    </reaction>
</comment>
<comment type="function">
    <text evidence="16">Converts adenosine-3',5'-bisphosphate (PAP) to AMP.</text>
</comment>
<keyword evidence="15" id="KW-0597">Phosphoprotein</keyword>
<dbReference type="Gene3D" id="3.30.540.10">
    <property type="entry name" value="Fructose-1,6-Bisphosphatase, subunit A, domain 1"/>
    <property type="match status" value="1"/>
</dbReference>
<dbReference type="HAMAP" id="MF_00065">
    <property type="entry name" value="Adenylyl_sulf_kinase"/>
    <property type="match status" value="1"/>
</dbReference>
<dbReference type="PROSITE" id="PS00629">
    <property type="entry name" value="IMP_1"/>
    <property type="match status" value="1"/>
</dbReference>
<evidence type="ECO:0000256" key="3">
    <source>
        <dbReference type="ARBA" id="ARBA00004806"/>
    </source>
</evidence>
<keyword evidence="11 15" id="KW-0418">Kinase</keyword>
<dbReference type="NCBIfam" id="TIGR00455">
    <property type="entry name" value="apsK"/>
    <property type="match status" value="1"/>
</dbReference>
<evidence type="ECO:0000256" key="6">
    <source>
        <dbReference type="ARBA" id="ARBA00022475"/>
    </source>
</evidence>
<evidence type="ECO:0000256" key="12">
    <source>
        <dbReference type="ARBA" id="ARBA00022840"/>
    </source>
</evidence>
<dbReference type="Proteomes" id="UP000604243">
    <property type="component" value="Unassembled WGS sequence"/>
</dbReference>
<dbReference type="CDD" id="cd02027">
    <property type="entry name" value="APSK"/>
    <property type="match status" value="1"/>
</dbReference>
<protein>
    <recommendedName>
        <fullName evidence="15 16">Multifunctional fusion protein</fullName>
    </recommendedName>
    <domain>
        <recommendedName>
            <fullName evidence="15">Adenylyl-sulfate kinase</fullName>
            <ecNumber evidence="15">2.7.1.25</ecNumber>
        </recommendedName>
        <alternativeName>
            <fullName evidence="15">APS kinase</fullName>
        </alternativeName>
        <alternativeName>
            <fullName evidence="15">ATP adenosine-5'-phosphosulfate 3'-phosphotransferase</fullName>
        </alternativeName>
        <alternativeName>
            <fullName evidence="15">Adenosine-5'-phosphosulfate kinase</fullName>
        </alternativeName>
    </domain>
    <domain>
        <recommendedName>
            <fullName evidence="16">3'(2'),5'-bisphosphate nucleotidase CysQ</fullName>
            <ecNumber evidence="16">3.1.3.7</ecNumber>
        </recommendedName>
        <alternativeName>
            <fullName evidence="16">3'(2'),5-bisphosphonucleoside 3'(2')-phosphohydrolase</fullName>
        </alternativeName>
        <alternativeName>
            <fullName evidence="16">3'-phosphoadenosine 5'-phosphate phosphatase</fullName>
            <shortName evidence="16">PAP phosphatase</shortName>
        </alternativeName>
    </domain>
</protein>
<feature type="binding site" evidence="16">
    <location>
        <position position="69"/>
    </location>
    <ligand>
        <name>Mg(2+)</name>
        <dbReference type="ChEBI" id="CHEBI:18420"/>
        <label>2</label>
    </ligand>
</feature>
<keyword evidence="7 16" id="KW-0997">Cell inner membrane</keyword>
<comment type="subcellular location">
    <subcellularLocation>
        <location evidence="16">Cell inner membrane</location>
        <topology evidence="16">Peripheral membrane protein</topology>
        <orientation evidence="16">Cytoplasmic side</orientation>
    </subcellularLocation>
</comment>
<dbReference type="EC" id="3.1.3.7" evidence="16"/>
<evidence type="ECO:0000256" key="2">
    <source>
        <dbReference type="ARBA" id="ARBA00002632"/>
    </source>
</evidence>
<evidence type="ECO:0000256" key="15">
    <source>
        <dbReference type="HAMAP-Rule" id="MF_00065"/>
    </source>
</evidence>
<dbReference type="EMBL" id="BMZM01000003">
    <property type="protein sequence ID" value="GHC29883.1"/>
    <property type="molecule type" value="Genomic_DNA"/>
</dbReference>
<evidence type="ECO:0000256" key="10">
    <source>
        <dbReference type="ARBA" id="ARBA00022741"/>
    </source>
</evidence>
<evidence type="ECO:0000256" key="11">
    <source>
        <dbReference type="ARBA" id="ARBA00022777"/>
    </source>
</evidence>
<feature type="binding site" evidence="15">
    <location>
        <begin position="295"/>
        <end position="302"/>
    </location>
    <ligand>
        <name>ATP</name>
        <dbReference type="ChEBI" id="CHEBI:30616"/>
    </ligand>
</feature>
<comment type="similarity">
    <text evidence="5 15">Belongs to the APS kinase family.</text>
</comment>
<dbReference type="NCBIfam" id="NF003013">
    <property type="entry name" value="PRK03846.1"/>
    <property type="match status" value="1"/>
</dbReference>
<evidence type="ECO:0000256" key="5">
    <source>
        <dbReference type="ARBA" id="ARBA00007008"/>
    </source>
</evidence>
<feature type="domain" description="APS kinase" evidence="17">
    <location>
        <begin position="287"/>
        <end position="436"/>
    </location>
</feature>
<comment type="function">
    <text evidence="2 15">Catalyzes the synthesis of activated sulfate.</text>
</comment>
<gene>
    <name evidence="16" type="primary">cysQ</name>
    <name evidence="15" type="synonym">cysC</name>
    <name evidence="18" type="ORF">GCM10010082_24820</name>
</gene>
<evidence type="ECO:0000256" key="16">
    <source>
        <dbReference type="HAMAP-Rule" id="MF_02095"/>
    </source>
</evidence>
<feature type="binding site" evidence="16">
    <location>
        <position position="194"/>
    </location>
    <ligand>
        <name>Mg(2+)</name>
        <dbReference type="ChEBI" id="CHEBI:18420"/>
        <label>2</label>
    </ligand>
</feature>
<dbReference type="PROSITE" id="PS00630">
    <property type="entry name" value="IMP_2"/>
    <property type="match status" value="1"/>
</dbReference>
<keyword evidence="6 16" id="KW-1003">Cell membrane</keyword>
<dbReference type="Pfam" id="PF00459">
    <property type="entry name" value="Inositol_P"/>
    <property type="match status" value="1"/>
</dbReference>
<dbReference type="InterPro" id="IPR002891">
    <property type="entry name" value="APS"/>
</dbReference>
<dbReference type="PANTHER" id="PTHR11055:SF1">
    <property type="entry name" value="PAPS SYNTHETASE, ISOFORM D"/>
    <property type="match status" value="1"/>
</dbReference>
<comment type="similarity">
    <text evidence="4 16">Belongs to the inositol monophosphatase superfamily. CysQ family.</text>
</comment>
<keyword evidence="13 16" id="KW-0460">Magnesium</keyword>
<dbReference type="InterPro" id="IPR059117">
    <property type="entry name" value="APS_kinase_dom"/>
</dbReference>
<keyword evidence="19" id="KW-1185">Reference proteome</keyword>
<feature type="binding site" evidence="16">
    <location>
        <position position="66"/>
    </location>
    <ligand>
        <name>Mg(2+)</name>
        <dbReference type="ChEBI" id="CHEBI:18420"/>
        <label>1</label>
    </ligand>
</feature>
<comment type="cofactor">
    <cofactor evidence="16">
        <name>Mg(2+)</name>
        <dbReference type="ChEBI" id="CHEBI:18420"/>
    </cofactor>
</comment>
<comment type="pathway">
    <text evidence="3 15">Sulfur metabolism; hydrogen sulfide biosynthesis; sulfite from sulfate: step 2/3.</text>
</comment>
<dbReference type="InterPro" id="IPR020550">
    <property type="entry name" value="Inositol_monophosphatase_CS"/>
</dbReference>
<evidence type="ECO:0000256" key="9">
    <source>
        <dbReference type="ARBA" id="ARBA00022723"/>
    </source>
</evidence>
<dbReference type="PANTHER" id="PTHR11055">
    <property type="entry name" value="BIFUNCTIONAL 3'-PHOSPHOADENOSINE 5'-PHOSPHOSULFATE SYNTHASE"/>
    <property type="match status" value="1"/>
</dbReference>
<dbReference type="SUPFAM" id="SSF52540">
    <property type="entry name" value="P-loop containing nucleoside triphosphate hydrolases"/>
    <property type="match status" value="1"/>
</dbReference>
<evidence type="ECO:0000256" key="7">
    <source>
        <dbReference type="ARBA" id="ARBA00022519"/>
    </source>
</evidence>
<name>A0ABQ3FM62_9GAMM</name>
<keyword evidence="14 16" id="KW-0472">Membrane</keyword>
<dbReference type="PRINTS" id="PR00377">
    <property type="entry name" value="IMPHPHTASES"/>
</dbReference>
<dbReference type="InterPro" id="IPR000760">
    <property type="entry name" value="Inositol_monophosphatase-like"/>
</dbReference>
<keyword evidence="12 15" id="KW-0067">ATP-binding</keyword>
<dbReference type="SUPFAM" id="SSF56655">
    <property type="entry name" value="Carbohydrate phosphatase"/>
    <property type="match status" value="1"/>
</dbReference>
<evidence type="ECO:0000256" key="1">
    <source>
        <dbReference type="ARBA" id="ARBA00001823"/>
    </source>
</evidence>
<accession>A0ABQ3FM62</accession>
<dbReference type="Gene3D" id="3.40.190.80">
    <property type="match status" value="1"/>
</dbReference>
<evidence type="ECO:0000256" key="8">
    <source>
        <dbReference type="ARBA" id="ARBA00022679"/>
    </source>
</evidence>
<dbReference type="Pfam" id="PF01583">
    <property type="entry name" value="APS_kinase"/>
    <property type="match status" value="1"/>
</dbReference>
<dbReference type="Gene3D" id="3.40.50.300">
    <property type="entry name" value="P-loop containing nucleotide triphosphate hydrolases"/>
    <property type="match status" value="1"/>
</dbReference>
<dbReference type="HAMAP" id="MF_02095">
    <property type="entry name" value="CysQ"/>
    <property type="match status" value="1"/>
</dbReference>
<evidence type="ECO:0000313" key="18">
    <source>
        <dbReference type="EMBL" id="GHC29883.1"/>
    </source>
</evidence>
<sequence>MEIYQRDFSIETKADESPLTEADTTANESLMKLVREVTPELPVLSEECSDIPFAERRQWERYWLIDPLDGTKEFINRNGEFTLNLALIENGVPVFGIVHAPVLDTSWWGSSEGAWKQIGDAESEPIRVRTLPDPENQNWQVVGSRLHGSETFEAFCKRLPSNDRVSMGSSLKLCLVAEGKADLYPRLAPTCEWDTAAAQAVVTAAGGEVLDTRTLQPLRCNQQESVLNPFFIVCNQRDRRWQDALVQCLGHDPELPYEYRVNDSKAEVVWNHTSITSAQRANIKGHKGKCVWFTGLSGSGKSSLANALEVELNRQGYHTMLLDGDNIRHALCKDLGMSQADRTENIRRIGEVAKLFVDSGIMVITAFISPFKADRDGARALFDEGDFIEVHVDTPINICEQRDPKGLYKKAREGKIIDFTGIDSPYEKPDFAEVVLQEEKVADSLTKILCKIR</sequence>
<comment type="catalytic activity">
    <reaction evidence="1 15">
        <text>adenosine 5'-phosphosulfate + ATP = 3'-phosphoadenylyl sulfate + ADP + H(+)</text>
        <dbReference type="Rhea" id="RHEA:24152"/>
        <dbReference type="ChEBI" id="CHEBI:15378"/>
        <dbReference type="ChEBI" id="CHEBI:30616"/>
        <dbReference type="ChEBI" id="CHEBI:58243"/>
        <dbReference type="ChEBI" id="CHEBI:58339"/>
        <dbReference type="ChEBI" id="CHEBI:456216"/>
        <dbReference type="EC" id="2.7.1.25"/>
    </reaction>
</comment>
<feature type="binding site" evidence="16">
    <location>
        <position position="194"/>
    </location>
    <ligand>
        <name>substrate</name>
    </ligand>
</feature>
<keyword evidence="8 15" id="KW-0808">Transferase</keyword>
<dbReference type="InterPro" id="IPR020583">
    <property type="entry name" value="Inositol_monoP_metal-BS"/>
</dbReference>
<dbReference type="InterPro" id="IPR006240">
    <property type="entry name" value="CysQ"/>
</dbReference>